<organism evidence="2 3">
    <name type="scientific">Dunaliella salina</name>
    <name type="common">Green alga</name>
    <name type="synonym">Protococcus salinus</name>
    <dbReference type="NCBI Taxonomy" id="3046"/>
    <lineage>
        <taxon>Eukaryota</taxon>
        <taxon>Viridiplantae</taxon>
        <taxon>Chlorophyta</taxon>
        <taxon>core chlorophytes</taxon>
        <taxon>Chlorophyceae</taxon>
        <taxon>CS clade</taxon>
        <taxon>Chlamydomonadales</taxon>
        <taxon>Dunaliellaceae</taxon>
        <taxon>Dunaliella</taxon>
    </lineage>
</organism>
<proteinExistence type="predicted"/>
<sequence>MAEKPSTSTPGRRTYTPTRDTTTRLRRTASLPGSSDFKKLWKLKPSSSTVVNPFGFGLVSVLPSSSLVVARRERGERRQPLPCSMLLDNPPNLGLQVLPLQLRVCWPHPDVLGPECRAGVLKLLLGKELQDVESPLLQLCGVDMGACMGLLNKSCRLQNVNPKQSFIPPKNSKECYAKVQRRATQKNSF</sequence>
<reference evidence="2" key="1">
    <citation type="submission" date="2017-08" db="EMBL/GenBank/DDBJ databases">
        <authorList>
            <person name="Polle J.E."/>
            <person name="Barry K."/>
            <person name="Cushman J."/>
            <person name="Schmutz J."/>
            <person name="Tran D."/>
            <person name="Hathwaick L.T."/>
            <person name="Yim W.C."/>
            <person name="Jenkins J."/>
            <person name="Mckie-Krisberg Z.M."/>
            <person name="Prochnik S."/>
            <person name="Lindquist E."/>
            <person name="Dockter R.B."/>
            <person name="Adam C."/>
            <person name="Molina H."/>
            <person name="Bunkerborg J."/>
            <person name="Jin E."/>
            <person name="Buchheim M."/>
            <person name="Magnuson J."/>
        </authorList>
    </citation>
    <scope>NUCLEOTIDE SEQUENCE</scope>
    <source>
        <strain evidence="2">CCAP 19/18</strain>
    </source>
</reference>
<dbReference type="EMBL" id="MU070192">
    <property type="protein sequence ID" value="KAF5829198.1"/>
    <property type="molecule type" value="Genomic_DNA"/>
</dbReference>
<evidence type="ECO:0008006" key="4">
    <source>
        <dbReference type="Google" id="ProtNLM"/>
    </source>
</evidence>
<dbReference type="Proteomes" id="UP000815325">
    <property type="component" value="Unassembled WGS sequence"/>
</dbReference>
<evidence type="ECO:0000256" key="1">
    <source>
        <dbReference type="SAM" id="MobiDB-lite"/>
    </source>
</evidence>
<accession>A0ABQ7G3K5</accession>
<protein>
    <recommendedName>
        <fullName evidence="4">Encoded protein</fullName>
    </recommendedName>
</protein>
<keyword evidence="3" id="KW-1185">Reference proteome</keyword>
<feature type="region of interest" description="Disordered" evidence="1">
    <location>
        <begin position="1"/>
        <end position="27"/>
    </location>
</feature>
<evidence type="ECO:0000313" key="2">
    <source>
        <dbReference type="EMBL" id="KAF5829198.1"/>
    </source>
</evidence>
<evidence type="ECO:0000313" key="3">
    <source>
        <dbReference type="Proteomes" id="UP000815325"/>
    </source>
</evidence>
<name>A0ABQ7G3K5_DUNSA</name>
<gene>
    <name evidence="2" type="ORF">DUNSADRAFT_16420</name>
</gene>
<comment type="caution">
    <text evidence="2">The sequence shown here is derived from an EMBL/GenBank/DDBJ whole genome shotgun (WGS) entry which is preliminary data.</text>
</comment>
<feature type="compositionally biased region" description="Low complexity" evidence="1">
    <location>
        <begin position="1"/>
        <end position="20"/>
    </location>
</feature>